<sequence length="93" mass="9824">MTSEAAYDCLGDDRENGIAMLCGDEESVFKQFQVDDYEKKFSKEKAVTLIIQLKAKSMGATGGATSSQPYIPSGACSGTTGPRSTPCPPPVPD</sequence>
<dbReference type="OrthoDB" id="5980861at2759"/>
<feature type="compositionally biased region" description="Polar residues" evidence="1">
    <location>
        <begin position="63"/>
        <end position="83"/>
    </location>
</feature>
<feature type="region of interest" description="Disordered" evidence="1">
    <location>
        <begin position="60"/>
        <end position="93"/>
    </location>
</feature>
<organism evidence="2 3">
    <name type="scientific">Stylophora pistillata</name>
    <name type="common">Smooth cauliflower coral</name>
    <dbReference type="NCBI Taxonomy" id="50429"/>
    <lineage>
        <taxon>Eukaryota</taxon>
        <taxon>Metazoa</taxon>
        <taxon>Cnidaria</taxon>
        <taxon>Anthozoa</taxon>
        <taxon>Hexacorallia</taxon>
        <taxon>Scleractinia</taxon>
        <taxon>Astrocoeniina</taxon>
        <taxon>Pocilloporidae</taxon>
        <taxon>Stylophora</taxon>
    </lineage>
</organism>
<protein>
    <submittedName>
        <fullName evidence="2">Uncharacterized protein</fullName>
    </submittedName>
</protein>
<name>A0A2B4R2V0_STYPI</name>
<dbReference type="EMBL" id="LSMT01003500">
    <property type="protein sequence ID" value="PFX11143.1"/>
    <property type="molecule type" value="Genomic_DNA"/>
</dbReference>
<gene>
    <name evidence="2" type="ORF">AWC38_SpisGene25345</name>
</gene>
<dbReference type="AlphaFoldDB" id="A0A2B4R2V0"/>
<comment type="caution">
    <text evidence="2">The sequence shown here is derived from an EMBL/GenBank/DDBJ whole genome shotgun (WGS) entry which is preliminary data.</text>
</comment>
<evidence type="ECO:0000313" key="3">
    <source>
        <dbReference type="Proteomes" id="UP000225706"/>
    </source>
</evidence>
<accession>A0A2B4R2V0</accession>
<evidence type="ECO:0000313" key="2">
    <source>
        <dbReference type="EMBL" id="PFX11143.1"/>
    </source>
</evidence>
<proteinExistence type="predicted"/>
<evidence type="ECO:0000256" key="1">
    <source>
        <dbReference type="SAM" id="MobiDB-lite"/>
    </source>
</evidence>
<reference evidence="3" key="1">
    <citation type="journal article" date="2017" name="bioRxiv">
        <title>Comparative analysis of the genomes of Stylophora pistillata and Acropora digitifera provides evidence for extensive differences between species of corals.</title>
        <authorList>
            <person name="Voolstra C.R."/>
            <person name="Li Y."/>
            <person name="Liew Y.J."/>
            <person name="Baumgarten S."/>
            <person name="Zoccola D."/>
            <person name="Flot J.-F."/>
            <person name="Tambutte S."/>
            <person name="Allemand D."/>
            <person name="Aranda M."/>
        </authorList>
    </citation>
    <scope>NUCLEOTIDE SEQUENCE [LARGE SCALE GENOMIC DNA]</scope>
</reference>
<dbReference type="Proteomes" id="UP000225706">
    <property type="component" value="Unassembled WGS sequence"/>
</dbReference>
<keyword evidence="3" id="KW-1185">Reference proteome</keyword>